<dbReference type="CDD" id="cd18793">
    <property type="entry name" value="SF2_C_SNF"/>
    <property type="match status" value="1"/>
</dbReference>
<dbReference type="Gene3D" id="3.40.50.10810">
    <property type="entry name" value="Tandem AAA-ATPase domain"/>
    <property type="match status" value="1"/>
</dbReference>
<evidence type="ECO:0000259" key="5">
    <source>
        <dbReference type="PROSITE" id="PS51192"/>
    </source>
</evidence>
<dbReference type="SUPFAM" id="SSF52540">
    <property type="entry name" value="P-loop containing nucleoside triphosphate hydrolases"/>
    <property type="match status" value="2"/>
</dbReference>
<dbReference type="InterPro" id="IPR000330">
    <property type="entry name" value="SNF2_N"/>
</dbReference>
<evidence type="ECO:0000256" key="4">
    <source>
        <dbReference type="ARBA" id="ARBA00022840"/>
    </source>
</evidence>
<dbReference type="InterPro" id="IPR001650">
    <property type="entry name" value="Helicase_C-like"/>
</dbReference>
<evidence type="ECO:0000313" key="8">
    <source>
        <dbReference type="Proteomes" id="UP000004550"/>
    </source>
</evidence>
<evidence type="ECO:0000256" key="2">
    <source>
        <dbReference type="ARBA" id="ARBA00022801"/>
    </source>
</evidence>
<proteinExistence type="predicted"/>
<dbReference type="KEGG" id="sinb:SIDU_14325"/>
<dbReference type="InterPro" id="IPR027417">
    <property type="entry name" value="P-loop_NTPase"/>
</dbReference>
<dbReference type="GO" id="GO:0005524">
    <property type="term" value="F:ATP binding"/>
    <property type="evidence" value="ECO:0007669"/>
    <property type="project" value="UniProtKB-KW"/>
</dbReference>
<dbReference type="InterPro" id="IPR014001">
    <property type="entry name" value="Helicase_ATP-bd"/>
</dbReference>
<dbReference type="GO" id="GO:0016787">
    <property type="term" value="F:hydrolase activity"/>
    <property type="evidence" value="ECO:0007669"/>
    <property type="project" value="UniProtKB-KW"/>
</dbReference>
<dbReference type="EMBL" id="CP013070">
    <property type="protein sequence ID" value="APL95594.1"/>
    <property type="molecule type" value="Genomic_DNA"/>
</dbReference>
<dbReference type="PROSITE" id="PS51194">
    <property type="entry name" value="HELICASE_CTER"/>
    <property type="match status" value="1"/>
</dbReference>
<dbReference type="InterPro" id="IPR038718">
    <property type="entry name" value="SNF2-like_sf"/>
</dbReference>
<feature type="domain" description="Helicase ATP-binding" evidence="5">
    <location>
        <begin position="111"/>
        <end position="295"/>
    </location>
</feature>
<dbReference type="RefSeq" id="WP_007682684.1">
    <property type="nucleotide sequence ID" value="NZ_CP013070.1"/>
</dbReference>
<keyword evidence="1" id="KW-0547">Nucleotide-binding</keyword>
<dbReference type="PANTHER" id="PTHR45766">
    <property type="entry name" value="DNA ANNEALING HELICASE AND ENDONUCLEASE ZRANB3 FAMILY MEMBER"/>
    <property type="match status" value="1"/>
</dbReference>
<evidence type="ECO:0000256" key="1">
    <source>
        <dbReference type="ARBA" id="ARBA00022741"/>
    </source>
</evidence>
<accession>A0A1L5BRS7</accession>
<evidence type="ECO:0000259" key="6">
    <source>
        <dbReference type="PROSITE" id="PS51194"/>
    </source>
</evidence>
<dbReference type="PROSITE" id="PS51192">
    <property type="entry name" value="HELICASE_ATP_BIND_1"/>
    <property type="match status" value="1"/>
</dbReference>
<reference evidence="7 8" key="1">
    <citation type="journal article" date="2012" name="J. Bacteriol.">
        <title>Genome sequence of Sphingobium indicum B90A, a hexachlorocyclohexane-degrading bacterium.</title>
        <authorList>
            <person name="Anand S."/>
            <person name="Sangwan N."/>
            <person name="Lata P."/>
            <person name="Kaur J."/>
            <person name="Dua A."/>
            <person name="Singh A.K."/>
            <person name="Verma M."/>
            <person name="Kaur J."/>
            <person name="Khurana J.P."/>
            <person name="Khurana P."/>
            <person name="Mathur S."/>
            <person name="Lal R."/>
        </authorList>
    </citation>
    <scope>NUCLEOTIDE SEQUENCE [LARGE SCALE GENOMIC DNA]</scope>
    <source>
        <strain evidence="8">DSM 16412 / CCM 7286 / MTCC 6364 / B90A</strain>
    </source>
</reference>
<keyword evidence="2" id="KW-0378">Hydrolase</keyword>
<dbReference type="AlphaFoldDB" id="A0A1L5BRS7"/>
<dbReference type="SMART" id="SM00487">
    <property type="entry name" value="DEXDc"/>
    <property type="match status" value="1"/>
</dbReference>
<feature type="domain" description="Helicase C-terminal" evidence="6">
    <location>
        <begin position="507"/>
        <end position="663"/>
    </location>
</feature>
<keyword evidence="3 7" id="KW-0347">Helicase</keyword>
<keyword evidence="4" id="KW-0067">ATP-binding</keyword>
<dbReference type="Proteomes" id="UP000004550">
    <property type="component" value="Chromosome"/>
</dbReference>
<evidence type="ECO:0000256" key="3">
    <source>
        <dbReference type="ARBA" id="ARBA00022806"/>
    </source>
</evidence>
<organism evidence="7 8">
    <name type="scientific">Sphingobium indicum (strain DSM 16412 / CCM 7286 / MTCC 6364 / B90A)</name>
    <dbReference type="NCBI Taxonomy" id="861109"/>
    <lineage>
        <taxon>Bacteria</taxon>
        <taxon>Pseudomonadati</taxon>
        <taxon>Pseudomonadota</taxon>
        <taxon>Alphaproteobacteria</taxon>
        <taxon>Sphingomonadales</taxon>
        <taxon>Sphingomonadaceae</taxon>
        <taxon>Sphingobium</taxon>
    </lineage>
</organism>
<dbReference type="InterPro" id="IPR057342">
    <property type="entry name" value="DEXDc_RapA"/>
</dbReference>
<name>A0A1L5BRS7_SPHIB</name>
<protein>
    <submittedName>
        <fullName evidence="7">Helicase</fullName>
    </submittedName>
</protein>
<dbReference type="InterPro" id="IPR049730">
    <property type="entry name" value="SNF2/RAD54-like_C"/>
</dbReference>
<gene>
    <name evidence="7" type="ORF">SIDU_14325</name>
</gene>
<dbReference type="SMART" id="SM00490">
    <property type="entry name" value="HELICc"/>
    <property type="match status" value="1"/>
</dbReference>
<sequence length="1037" mass="116510">MFEAGERVRLKNDPAVVGVVTDRPPEERAGRTFFQIELPTGRRSLPANQLEHVLAAPDALVDLRNGKLSAPTDLRRALTHLRMTGRLADMIYSMGATNTEFHAYQFKPVLKLLNAPSRGLLIADEVGLGKTIEAGLIWTELVARNHDCRRLLVVCPKPLVEKWRAELRNKFNVDARICGAAELLDTLRDDQERREGFQVIASLSAIRPPRGWDDPDEPASGARADLARLLNDSAQDLFDLAIFDEAHHLRNAETMNHKLAKLVTDVSDYSLFLSATPINLRANDLRALLKLIDPDTFEREYLFDILQEENVPLVRAWEAARDTRVPMHELAELVGDLPEGRVLKTGERLKRLREELEKGIVDTPANRVKLAARIEEMSLLGSTINRTRRRDVAEFKVERRPQTVKWPMNEAEDAFYQRATQRIEAYAFANDINERFLLAQTQRLLASSLATAYRHWGERSGFLTLDEEDDASPPGALPGPLISALGEICDDPAVLAGLEAADTKLAKLLDWLCQLRERDPDQKFIVFSSFRRTISYLAAKLQAAGFAIMELHGGVKADRQEIVSRFADAPAGSILLTSEVGGEGLDLQFCRILINWDLPWNPMKVEQRIGRIDRIGQRSPSIDIINLIAAETIEEQVYDRLYLRLGIIQETLGDFEPILGEIIRDIEFILTNPELSPEARAREFDRSIQAAEQRKMQAEELEREAPGLVAHGDSILQKVKEAYAPHKRLTESDLRDYIAGILVNTFEGTRFEPINGIDIEAYDVRLSPRAQAEFGHFRNLKARRYPTRFSRDAASGVKAVFGSNPDPLRHRNLEAIPMTHPLARFCAQLLDGRQVGVAPRPVTAYRVPHQPHWPLPVGRYVVAVERWSIDGLLPVDRLAFAGVDFATGTSLEEDAVEQVLMESLASAPQLRHLEPADLPHVADVMASHLLPALKERRTDFEGAEAARHYDDVATQRALITQHKEREKSRAETQIRELRASGSAKKMNITYAIQGKLNAFLARMDLKLEQINRKENDLSFDEPMLVGIAVVEVAEAGA</sequence>
<dbReference type="GO" id="GO:0004386">
    <property type="term" value="F:helicase activity"/>
    <property type="evidence" value="ECO:0007669"/>
    <property type="project" value="UniProtKB-KW"/>
</dbReference>
<dbReference type="CDD" id="cd18011">
    <property type="entry name" value="DEXDc_RapA"/>
    <property type="match status" value="1"/>
</dbReference>
<dbReference type="PANTHER" id="PTHR45766:SF6">
    <property type="entry name" value="SWI_SNF-RELATED MATRIX-ASSOCIATED ACTIN-DEPENDENT REGULATOR OF CHROMATIN SUBFAMILY A-LIKE PROTEIN 1"/>
    <property type="match status" value="1"/>
</dbReference>
<dbReference type="Pfam" id="PF00176">
    <property type="entry name" value="SNF2-rel_dom"/>
    <property type="match status" value="1"/>
</dbReference>
<dbReference type="Pfam" id="PF00271">
    <property type="entry name" value="Helicase_C"/>
    <property type="match status" value="1"/>
</dbReference>
<dbReference type="Gene3D" id="3.40.50.300">
    <property type="entry name" value="P-loop containing nucleotide triphosphate hydrolases"/>
    <property type="match status" value="1"/>
</dbReference>
<evidence type="ECO:0000313" key="7">
    <source>
        <dbReference type="EMBL" id="APL95594.1"/>
    </source>
</evidence>